<dbReference type="Proteomes" id="UP000019443">
    <property type="component" value="Chromosome"/>
</dbReference>
<evidence type="ECO:0000313" key="2">
    <source>
        <dbReference type="Proteomes" id="UP000019443"/>
    </source>
</evidence>
<dbReference type="InterPro" id="IPR056928">
    <property type="entry name" value="Gp77-like"/>
</dbReference>
<sequence length="90" mass="10093">MALEWPFKDPDEVLDYQLDWSGRLGEDQIATSTWTVPTGIVKNSDTNTTTVSTIWLSSGTLNSAYELVNRITTTGGRTMDQTVRIRIRAK</sequence>
<gene>
    <name evidence="1" type="ORF">LPU83_2008</name>
</gene>
<accession>W6RBG3</accession>
<dbReference type="EMBL" id="HG916852">
    <property type="protein sequence ID" value="CDM57665.1"/>
    <property type="molecule type" value="Genomic_DNA"/>
</dbReference>
<keyword evidence="2" id="KW-1185">Reference proteome</keyword>
<proteinExistence type="predicted"/>
<organism evidence="1 2">
    <name type="scientific">Rhizobium favelukesii</name>
    <dbReference type="NCBI Taxonomy" id="348824"/>
    <lineage>
        <taxon>Bacteria</taxon>
        <taxon>Pseudomonadati</taxon>
        <taxon>Pseudomonadota</taxon>
        <taxon>Alphaproteobacteria</taxon>
        <taxon>Hyphomicrobiales</taxon>
        <taxon>Rhizobiaceae</taxon>
        <taxon>Rhizobium/Agrobacterium group</taxon>
        <taxon>Rhizobium</taxon>
    </lineage>
</organism>
<dbReference type="PATRIC" id="fig|348824.6.peg.2167"/>
<dbReference type="eggNOG" id="ENOG5033FMS">
    <property type="taxonomic scope" value="Bacteria"/>
</dbReference>
<reference evidence="1" key="1">
    <citation type="submission" date="2013-11" db="EMBL/GenBank/DDBJ databases">
        <title>Draft genome sequence of the broad-host-range Rhizobium sp. LPU83 strain, a member of the low-genetic diversity Oregon-like Rhizobium sp. group.</title>
        <authorList>
            <person name="Wibberg D."/>
            <person name="Puehler A."/>
            <person name="Schlueter A."/>
        </authorList>
    </citation>
    <scope>NUCLEOTIDE SEQUENCE [LARGE SCALE GENOMIC DNA]</scope>
    <source>
        <strain evidence="1">LPU83</strain>
    </source>
</reference>
<dbReference type="Pfam" id="PF23148">
    <property type="entry name" value="Gp77"/>
    <property type="match status" value="1"/>
</dbReference>
<dbReference type="KEGG" id="rhl:LPU83_2008"/>
<dbReference type="AlphaFoldDB" id="W6RBG3"/>
<evidence type="ECO:0000313" key="1">
    <source>
        <dbReference type="EMBL" id="CDM57665.1"/>
    </source>
</evidence>
<dbReference type="HOGENOM" id="CLU_178292_0_0_5"/>
<protein>
    <submittedName>
        <fullName evidence="1">Conserved protein</fullName>
    </submittedName>
</protein>
<name>W6RBG3_9HYPH</name>
<dbReference type="RefSeq" id="WP_037069679.1">
    <property type="nucleotide sequence ID" value="NZ_HG916852.1"/>
</dbReference>